<comment type="caution">
    <text evidence="1">The sequence shown here is derived from an EMBL/GenBank/DDBJ whole genome shotgun (WGS) entry which is preliminary data.</text>
</comment>
<gene>
    <name evidence="1" type="ORF">PACILC2_15070</name>
</gene>
<name>A0ABQ4N465_9BACL</name>
<sequence length="43" mass="4758">MAIPSLIGIAICMLVHSFNYDNDYYIPVDEIKRTEASLKGAAN</sequence>
<reference evidence="1 2" key="1">
    <citation type="submission" date="2021-04" db="EMBL/GenBank/DDBJ databases">
        <title>Draft genome sequence of Paenibacillus cisolokensis, LC2-13A.</title>
        <authorList>
            <person name="Uke A."/>
            <person name="Chhe C."/>
            <person name="Baramee S."/>
            <person name="Kosugi A."/>
        </authorList>
    </citation>
    <scope>NUCLEOTIDE SEQUENCE [LARGE SCALE GENOMIC DNA]</scope>
    <source>
        <strain evidence="1 2">LC2-13A</strain>
    </source>
</reference>
<dbReference type="Proteomes" id="UP000680304">
    <property type="component" value="Unassembled WGS sequence"/>
</dbReference>
<proteinExistence type="predicted"/>
<dbReference type="EMBL" id="BOVJ01000049">
    <property type="protein sequence ID" value="GIQ62939.1"/>
    <property type="molecule type" value="Genomic_DNA"/>
</dbReference>
<keyword evidence="2" id="KW-1185">Reference proteome</keyword>
<evidence type="ECO:0000313" key="2">
    <source>
        <dbReference type="Proteomes" id="UP000680304"/>
    </source>
</evidence>
<organism evidence="1 2">
    <name type="scientific">Paenibacillus cisolokensis</name>
    <dbReference type="NCBI Taxonomy" id="1658519"/>
    <lineage>
        <taxon>Bacteria</taxon>
        <taxon>Bacillati</taxon>
        <taxon>Bacillota</taxon>
        <taxon>Bacilli</taxon>
        <taxon>Bacillales</taxon>
        <taxon>Paenibacillaceae</taxon>
        <taxon>Paenibacillus</taxon>
    </lineage>
</organism>
<protein>
    <submittedName>
        <fullName evidence="1">Uncharacterized protein</fullName>
    </submittedName>
</protein>
<accession>A0ABQ4N465</accession>
<evidence type="ECO:0000313" key="1">
    <source>
        <dbReference type="EMBL" id="GIQ62939.1"/>
    </source>
</evidence>